<feature type="compositionally biased region" description="Polar residues" evidence="2">
    <location>
        <begin position="393"/>
        <end position="403"/>
    </location>
</feature>
<evidence type="ECO:0000313" key="4">
    <source>
        <dbReference type="EMBL" id="OJJ47478.1"/>
    </source>
</evidence>
<dbReference type="InterPro" id="IPR013176">
    <property type="entry name" value="Ccz1"/>
</dbReference>
<keyword evidence="5" id="KW-1185">Reference proteome</keyword>
<dbReference type="OrthoDB" id="240546at2759"/>
<feature type="compositionally biased region" description="Basic residues" evidence="2">
    <location>
        <begin position="341"/>
        <end position="350"/>
    </location>
</feature>
<dbReference type="PANTHER" id="PTHR13056">
    <property type="entry name" value="VACUOLAR FUSION PROTEIN CCZ1 HOMOLOG-RELATED"/>
    <property type="match status" value="1"/>
</dbReference>
<dbReference type="VEuPathDB" id="FungiDB:ASPZODRAFT_63308"/>
<dbReference type="Proteomes" id="UP000184188">
    <property type="component" value="Unassembled WGS sequence"/>
</dbReference>
<dbReference type="STRING" id="1073090.A0A1L9SJV3"/>
<evidence type="ECO:0000256" key="1">
    <source>
        <dbReference type="ARBA" id="ARBA00005352"/>
    </source>
</evidence>
<dbReference type="PANTHER" id="PTHR13056:SF0">
    <property type="entry name" value="VACUOLAR FUSION PROTEIN CCZ1 HOMOLOG-RELATED"/>
    <property type="match status" value="1"/>
</dbReference>
<dbReference type="GO" id="GO:0035658">
    <property type="term" value="C:Mon1-Ccz1 complex"/>
    <property type="evidence" value="ECO:0007669"/>
    <property type="project" value="InterPro"/>
</dbReference>
<organism evidence="4 5">
    <name type="scientific">Penicilliopsis zonata CBS 506.65</name>
    <dbReference type="NCBI Taxonomy" id="1073090"/>
    <lineage>
        <taxon>Eukaryota</taxon>
        <taxon>Fungi</taxon>
        <taxon>Dikarya</taxon>
        <taxon>Ascomycota</taxon>
        <taxon>Pezizomycotina</taxon>
        <taxon>Eurotiomycetes</taxon>
        <taxon>Eurotiomycetidae</taxon>
        <taxon>Eurotiales</taxon>
        <taxon>Aspergillaceae</taxon>
        <taxon>Penicilliopsis</taxon>
    </lineage>
</organism>
<evidence type="ECO:0000313" key="5">
    <source>
        <dbReference type="Proteomes" id="UP000184188"/>
    </source>
</evidence>
<dbReference type="GO" id="GO:0016192">
    <property type="term" value="P:vesicle-mediated transport"/>
    <property type="evidence" value="ECO:0007669"/>
    <property type="project" value="InterPro"/>
</dbReference>
<feature type="region of interest" description="Disordered" evidence="2">
    <location>
        <begin position="332"/>
        <end position="421"/>
    </location>
</feature>
<reference evidence="5" key="1">
    <citation type="journal article" date="2017" name="Genome Biol.">
        <title>Comparative genomics reveals high biological diversity and specific adaptations in the industrially and medically important fungal genus Aspergillus.</title>
        <authorList>
            <person name="de Vries R.P."/>
            <person name="Riley R."/>
            <person name="Wiebenga A."/>
            <person name="Aguilar-Osorio G."/>
            <person name="Amillis S."/>
            <person name="Uchima C.A."/>
            <person name="Anderluh G."/>
            <person name="Asadollahi M."/>
            <person name="Askin M."/>
            <person name="Barry K."/>
            <person name="Battaglia E."/>
            <person name="Bayram O."/>
            <person name="Benocci T."/>
            <person name="Braus-Stromeyer S.A."/>
            <person name="Caldana C."/>
            <person name="Canovas D."/>
            <person name="Cerqueira G.C."/>
            <person name="Chen F."/>
            <person name="Chen W."/>
            <person name="Choi C."/>
            <person name="Clum A."/>
            <person name="Dos Santos R.A."/>
            <person name="Damasio A.R."/>
            <person name="Diallinas G."/>
            <person name="Emri T."/>
            <person name="Fekete E."/>
            <person name="Flipphi M."/>
            <person name="Freyberg S."/>
            <person name="Gallo A."/>
            <person name="Gournas C."/>
            <person name="Habgood R."/>
            <person name="Hainaut M."/>
            <person name="Harispe M.L."/>
            <person name="Henrissat B."/>
            <person name="Hilden K.S."/>
            <person name="Hope R."/>
            <person name="Hossain A."/>
            <person name="Karabika E."/>
            <person name="Karaffa L."/>
            <person name="Karanyi Z."/>
            <person name="Krasevec N."/>
            <person name="Kuo A."/>
            <person name="Kusch H."/>
            <person name="LaButti K."/>
            <person name="Lagendijk E.L."/>
            <person name="Lapidus A."/>
            <person name="Levasseur A."/>
            <person name="Lindquist E."/>
            <person name="Lipzen A."/>
            <person name="Logrieco A.F."/>
            <person name="MacCabe A."/>
            <person name="Maekelae M.R."/>
            <person name="Malavazi I."/>
            <person name="Melin P."/>
            <person name="Meyer V."/>
            <person name="Mielnichuk N."/>
            <person name="Miskei M."/>
            <person name="Molnar A.P."/>
            <person name="Mule G."/>
            <person name="Ngan C.Y."/>
            <person name="Orejas M."/>
            <person name="Orosz E."/>
            <person name="Ouedraogo J.P."/>
            <person name="Overkamp K.M."/>
            <person name="Park H.-S."/>
            <person name="Perrone G."/>
            <person name="Piumi F."/>
            <person name="Punt P.J."/>
            <person name="Ram A.F."/>
            <person name="Ramon A."/>
            <person name="Rauscher S."/>
            <person name="Record E."/>
            <person name="Riano-Pachon D.M."/>
            <person name="Robert V."/>
            <person name="Roehrig J."/>
            <person name="Ruller R."/>
            <person name="Salamov A."/>
            <person name="Salih N.S."/>
            <person name="Samson R.A."/>
            <person name="Sandor E."/>
            <person name="Sanguinetti M."/>
            <person name="Schuetze T."/>
            <person name="Sepcic K."/>
            <person name="Shelest E."/>
            <person name="Sherlock G."/>
            <person name="Sophianopoulou V."/>
            <person name="Squina F.M."/>
            <person name="Sun H."/>
            <person name="Susca A."/>
            <person name="Todd R.B."/>
            <person name="Tsang A."/>
            <person name="Unkles S.E."/>
            <person name="van de Wiele N."/>
            <person name="van Rossen-Uffink D."/>
            <person name="Oliveira J.V."/>
            <person name="Vesth T.C."/>
            <person name="Visser J."/>
            <person name="Yu J.-H."/>
            <person name="Zhou M."/>
            <person name="Andersen M.R."/>
            <person name="Archer D.B."/>
            <person name="Baker S.E."/>
            <person name="Benoit I."/>
            <person name="Brakhage A.A."/>
            <person name="Braus G.H."/>
            <person name="Fischer R."/>
            <person name="Frisvad J.C."/>
            <person name="Goldman G.H."/>
            <person name="Houbraken J."/>
            <person name="Oakley B."/>
            <person name="Pocsi I."/>
            <person name="Scazzocchio C."/>
            <person name="Seiboth B."/>
            <person name="vanKuyk P.A."/>
            <person name="Wortman J."/>
            <person name="Dyer P.S."/>
            <person name="Grigoriev I.V."/>
        </authorList>
    </citation>
    <scope>NUCLEOTIDE SEQUENCE [LARGE SCALE GENOMIC DNA]</scope>
    <source>
        <strain evidence="5">CBS 506.65</strain>
    </source>
</reference>
<feature type="domain" description="CCZ1/INTU/HSP4 first Longin" evidence="3">
    <location>
        <begin position="15"/>
        <end position="132"/>
    </location>
</feature>
<feature type="region of interest" description="Disordered" evidence="2">
    <location>
        <begin position="452"/>
        <end position="477"/>
    </location>
</feature>
<dbReference type="EMBL" id="KV878340">
    <property type="protein sequence ID" value="OJJ47478.1"/>
    <property type="molecule type" value="Genomic_DNA"/>
</dbReference>
<gene>
    <name evidence="4" type="ORF">ASPZODRAFT_63308</name>
</gene>
<feature type="compositionally biased region" description="Low complexity" evidence="2">
    <location>
        <begin position="404"/>
        <end position="416"/>
    </location>
</feature>
<feature type="compositionally biased region" description="Polar residues" evidence="2">
    <location>
        <begin position="460"/>
        <end position="471"/>
    </location>
</feature>
<comment type="similarity">
    <text evidence="1">Belongs to the CCZ1 family.</text>
</comment>
<accession>A0A1L9SJV3</accession>
<evidence type="ECO:0000259" key="3">
    <source>
        <dbReference type="Pfam" id="PF19031"/>
    </source>
</evidence>
<dbReference type="InterPro" id="IPR043987">
    <property type="entry name" value="CCZ1/INTU/HSP4_longin_1"/>
</dbReference>
<dbReference type="RefSeq" id="XP_022581988.1">
    <property type="nucleotide sequence ID" value="XM_022729136.1"/>
</dbReference>
<dbReference type="GeneID" id="34615600"/>
<proteinExistence type="inferred from homology"/>
<sequence>MPDNGFASVIPAQVSFLAIYNPLLGPTDETINDQIVFYTSRSRQRQRTKTSAVDNGEDTDGKNEANERLRQIGLAQGMVSFARNFSEGQAVEYVETEKAWIILHELENSWWILASIDLTRLPTESVNGKSEPSSPSYQYSSREMCPPQLLIQQLRRAHSTFLLHQDNTLDALFQRVGRPTFCHLLGRFWEKYVWSWDILLSGNPAVEMFNGIKLSAGGELGIGVGEEEWGSGEREVLEDFVSRTDGLVDLVVSRFGDGISQAEETAQPGQLKSISATDSVDIEHWLGQGNYPRPSDGVIFTGVGAISRFSLLQVSQWMERIYRYGNDAYGLGEHQASPNIKKGRKRRGRNHFRDTSMPSEQIGRAASSVSKLKSPDRRFSPGIPRPLVLPHMRSQSLAGSGKNSPSGSESTSAGSPRASDWSAFGTETFMKYLTLGYGSSWGFSSENQTALPQVAGPKQQGDNTETVSVSPSDEEGRVPEHVPVKVDKGRFIVGLTDEIKSEMEVLDNEESPNHNITSRTLYLKLSPGEDLTKLQVLVYVHQPFIFTFLFEEGTQALSTPSLYRAIHHQLYPLRKSLLTSTSPANAFRRISISNTLDPQQRFSQAKTKDEPVYDLVYDPSNLTIRSSIPNIPDLGSSIHASGLASIDQPPLTRIESLNIHHRLLSTYTETRTRPLELEQTCKTSRGWWIVWMRLNDQNKQDHEPSSSSSSAQEAFLVRKASDYATATGHGRGGSSSARFFRDLGGASASSAALQQARAEMGASSRLAEGLGLDPRKYIENLLNLNR</sequence>
<dbReference type="Pfam" id="PF19031">
    <property type="entry name" value="Intu_longin_1"/>
    <property type="match status" value="1"/>
</dbReference>
<evidence type="ECO:0000256" key="2">
    <source>
        <dbReference type="SAM" id="MobiDB-lite"/>
    </source>
</evidence>
<name>A0A1L9SJV3_9EURO</name>
<dbReference type="AlphaFoldDB" id="A0A1L9SJV3"/>
<protein>
    <recommendedName>
        <fullName evidence="3">CCZ1/INTU/HSP4 first Longin domain-containing protein</fullName>
    </recommendedName>
</protein>